<dbReference type="PANTHER" id="PTHR43764">
    <property type="entry name" value="MOLYBDENUM COFACTOR BIOSYNTHESIS"/>
    <property type="match status" value="1"/>
</dbReference>
<evidence type="ECO:0000259" key="4">
    <source>
        <dbReference type="SMART" id="SM00852"/>
    </source>
</evidence>
<accession>A0ABM6Z282</accession>
<dbReference type="EMBL" id="CP032514">
    <property type="protein sequence ID" value="AYD89381.1"/>
    <property type="molecule type" value="Genomic_DNA"/>
</dbReference>
<dbReference type="CDD" id="cd00886">
    <property type="entry name" value="MogA_MoaB"/>
    <property type="match status" value="1"/>
</dbReference>
<reference evidence="5 6" key="1">
    <citation type="submission" date="2018-09" db="EMBL/GenBank/DDBJ databases">
        <authorList>
            <person name="Li J."/>
        </authorList>
    </citation>
    <scope>NUCLEOTIDE SEQUENCE [LARGE SCALE GENOMIC DNA]</scope>
    <source>
        <strain evidence="5 6">2129</strain>
    </source>
</reference>
<dbReference type="PANTHER" id="PTHR43764:SF1">
    <property type="entry name" value="MOLYBDOPTERIN MOLYBDOTRANSFERASE"/>
    <property type="match status" value="1"/>
</dbReference>
<evidence type="ECO:0000313" key="5">
    <source>
        <dbReference type="EMBL" id="AYD89381.1"/>
    </source>
</evidence>
<feature type="compositionally biased region" description="Basic and acidic residues" evidence="3">
    <location>
        <begin position="1"/>
        <end position="14"/>
    </location>
</feature>
<dbReference type="InterPro" id="IPR008284">
    <property type="entry name" value="MoCF_biosynth_CS"/>
</dbReference>
<protein>
    <submittedName>
        <fullName evidence="5">MogA/MoaB family molybdenum cofactor biosynthesis protein</fullName>
    </submittedName>
</protein>
<dbReference type="NCBIfam" id="TIGR00177">
    <property type="entry name" value="molyb_syn"/>
    <property type="match status" value="1"/>
</dbReference>
<dbReference type="InterPro" id="IPR001453">
    <property type="entry name" value="MoaB/Mog_dom"/>
</dbReference>
<dbReference type="InterPro" id="IPR036425">
    <property type="entry name" value="MoaB/Mog-like_dom_sf"/>
</dbReference>
<feature type="region of interest" description="Disordered" evidence="3">
    <location>
        <begin position="1"/>
        <end position="37"/>
    </location>
</feature>
<organism evidence="5 6">
    <name type="scientific">Actinomyces lilanjuaniae</name>
    <dbReference type="NCBI Taxonomy" id="2321394"/>
    <lineage>
        <taxon>Bacteria</taxon>
        <taxon>Bacillati</taxon>
        <taxon>Actinomycetota</taxon>
        <taxon>Actinomycetes</taxon>
        <taxon>Actinomycetales</taxon>
        <taxon>Actinomycetaceae</taxon>
        <taxon>Actinomyces</taxon>
    </lineage>
</organism>
<evidence type="ECO:0000256" key="3">
    <source>
        <dbReference type="SAM" id="MobiDB-lite"/>
    </source>
</evidence>
<dbReference type="InterPro" id="IPR051920">
    <property type="entry name" value="MPT_Adenylyltrnsfr/MoaC-Rel"/>
</dbReference>
<evidence type="ECO:0000313" key="6">
    <source>
        <dbReference type="Proteomes" id="UP000273001"/>
    </source>
</evidence>
<feature type="compositionally biased region" description="Low complexity" evidence="3">
    <location>
        <begin position="52"/>
        <end position="66"/>
    </location>
</feature>
<feature type="domain" description="MoaB/Mog" evidence="4">
    <location>
        <begin position="79"/>
        <end position="226"/>
    </location>
</feature>
<name>A0ABM6Z282_9ACTO</name>
<dbReference type="Gene3D" id="3.40.980.10">
    <property type="entry name" value="MoaB/Mog-like domain"/>
    <property type="match status" value="1"/>
</dbReference>
<gene>
    <name evidence="5" type="ORF">D5R93_03635</name>
</gene>
<dbReference type="SMART" id="SM00852">
    <property type="entry name" value="MoCF_biosynth"/>
    <property type="match status" value="1"/>
</dbReference>
<sequence length="235" mass="23294">MSDPRADYVSDRVPDQVPGQVSDQASPACGRAPASPTVAASDVAVSDVAASGSVSAPASPSGPAGSRGVRTLSEPVRGAVVTVSDRCVSGERQDVSGPLAAELLGRHGVVVDEVVVVPDGVDSVREAITDALASGARVVLTTGGTGVMPRDLTPEATAPLLATRLEGVEAQVRAHGLASTPLAGLSRGMVGVTSREADGALVVNAPGSRGGVRDTVAVIGPLVPHVLDQLGGGDH</sequence>
<feature type="region of interest" description="Disordered" evidence="3">
    <location>
        <begin position="52"/>
        <end position="71"/>
    </location>
</feature>
<evidence type="ECO:0000256" key="2">
    <source>
        <dbReference type="ARBA" id="ARBA00023150"/>
    </source>
</evidence>
<keyword evidence="2" id="KW-0501">Molybdenum cofactor biosynthesis</keyword>
<dbReference type="Pfam" id="PF00994">
    <property type="entry name" value="MoCF_biosynth"/>
    <property type="match status" value="1"/>
</dbReference>
<dbReference type="PROSITE" id="PS01078">
    <property type="entry name" value="MOCF_BIOSYNTHESIS_1"/>
    <property type="match status" value="1"/>
</dbReference>
<keyword evidence="6" id="KW-1185">Reference proteome</keyword>
<dbReference type="Proteomes" id="UP000273001">
    <property type="component" value="Chromosome"/>
</dbReference>
<dbReference type="SUPFAM" id="SSF53218">
    <property type="entry name" value="Molybdenum cofactor biosynthesis proteins"/>
    <property type="match status" value="1"/>
</dbReference>
<proteinExistence type="predicted"/>
<evidence type="ECO:0000256" key="1">
    <source>
        <dbReference type="ARBA" id="ARBA00005046"/>
    </source>
</evidence>
<comment type="pathway">
    <text evidence="1">Cofactor biosynthesis; molybdopterin biosynthesis.</text>
</comment>